<protein>
    <submittedName>
        <fullName evidence="7">Predicted small secreted protein</fullName>
    </submittedName>
</protein>
<dbReference type="Pfam" id="PF08085">
    <property type="entry name" value="Entericidin"/>
    <property type="match status" value="1"/>
</dbReference>
<evidence type="ECO:0000256" key="4">
    <source>
        <dbReference type="ARBA" id="ARBA00023136"/>
    </source>
</evidence>
<evidence type="ECO:0000256" key="1">
    <source>
        <dbReference type="ARBA" id="ARBA00010296"/>
    </source>
</evidence>
<evidence type="ECO:0000313" key="7">
    <source>
        <dbReference type="EMBL" id="SDD52787.1"/>
    </source>
</evidence>
<dbReference type="PROSITE" id="PS51257">
    <property type="entry name" value="PROKAR_LIPOPROTEIN"/>
    <property type="match status" value="1"/>
</dbReference>
<name>A0A1G6VIC8_9BURK</name>
<dbReference type="STRING" id="187868.SAMN05192589_10735"/>
<dbReference type="EMBL" id="FMZC01000007">
    <property type="protein sequence ID" value="SDD52787.1"/>
    <property type="molecule type" value="Genomic_DNA"/>
</dbReference>
<proteinExistence type="inferred from homology"/>
<dbReference type="GO" id="GO:0016020">
    <property type="term" value="C:membrane"/>
    <property type="evidence" value="ECO:0007669"/>
    <property type="project" value="InterPro"/>
</dbReference>
<keyword evidence="6" id="KW-0449">Lipoprotein</keyword>
<evidence type="ECO:0000256" key="3">
    <source>
        <dbReference type="ARBA" id="ARBA00022729"/>
    </source>
</evidence>
<organism evidence="7 8">
    <name type="scientific">Paracidovorax valerianellae</name>
    <dbReference type="NCBI Taxonomy" id="187868"/>
    <lineage>
        <taxon>Bacteria</taxon>
        <taxon>Pseudomonadati</taxon>
        <taxon>Pseudomonadota</taxon>
        <taxon>Betaproteobacteria</taxon>
        <taxon>Burkholderiales</taxon>
        <taxon>Comamonadaceae</taxon>
        <taxon>Paracidovorax</taxon>
    </lineage>
</organism>
<evidence type="ECO:0000313" key="8">
    <source>
        <dbReference type="Proteomes" id="UP000198781"/>
    </source>
</evidence>
<gene>
    <name evidence="7" type="ORF">SAMN05192589_10735</name>
</gene>
<dbReference type="AlphaFoldDB" id="A0A1G6VIC8"/>
<dbReference type="Proteomes" id="UP000198781">
    <property type="component" value="Unassembled WGS sequence"/>
</dbReference>
<keyword evidence="3" id="KW-0732">Signal</keyword>
<dbReference type="GO" id="GO:0009636">
    <property type="term" value="P:response to toxic substance"/>
    <property type="evidence" value="ECO:0007669"/>
    <property type="project" value="InterPro"/>
</dbReference>
<keyword evidence="8" id="KW-1185">Reference proteome</keyword>
<dbReference type="InterPro" id="IPR012556">
    <property type="entry name" value="Entericidin"/>
</dbReference>
<sequence length="41" mass="4173">MNKIATLLTLALACLLAGCNTVKGMGQDVQRAGGAIERAAK</sequence>
<keyword evidence="5" id="KW-0564">Palmitate</keyword>
<comment type="similarity">
    <text evidence="1">Belongs to the EcnA/EcnB lipoprotein family.</text>
</comment>
<reference evidence="7 8" key="1">
    <citation type="submission" date="2016-10" db="EMBL/GenBank/DDBJ databases">
        <authorList>
            <person name="de Groot N.N."/>
        </authorList>
    </citation>
    <scope>NUCLEOTIDE SEQUENCE [LARGE SCALE GENOMIC DNA]</scope>
    <source>
        <strain evidence="7 8">DSM 16619</strain>
    </source>
</reference>
<evidence type="ECO:0000256" key="2">
    <source>
        <dbReference type="ARBA" id="ARBA00022475"/>
    </source>
</evidence>
<evidence type="ECO:0000256" key="5">
    <source>
        <dbReference type="ARBA" id="ARBA00023139"/>
    </source>
</evidence>
<keyword evidence="4" id="KW-0472">Membrane</keyword>
<accession>A0A1G6VIC8</accession>
<dbReference type="RefSeq" id="WP_092744083.1">
    <property type="nucleotide sequence ID" value="NZ_FMZC01000007.1"/>
</dbReference>
<keyword evidence="2" id="KW-1003">Cell membrane</keyword>
<evidence type="ECO:0000256" key="6">
    <source>
        <dbReference type="ARBA" id="ARBA00023288"/>
    </source>
</evidence>